<dbReference type="EMBL" id="MU070407">
    <property type="protein sequence ID" value="KAF5827876.1"/>
    <property type="molecule type" value="Genomic_DNA"/>
</dbReference>
<feature type="compositionally biased region" description="Acidic residues" evidence="1">
    <location>
        <begin position="83"/>
        <end position="93"/>
    </location>
</feature>
<evidence type="ECO:0000313" key="3">
    <source>
        <dbReference type="Proteomes" id="UP000815325"/>
    </source>
</evidence>
<gene>
    <name evidence="2" type="ORF">DUNSADRAFT_18594</name>
</gene>
<protein>
    <recommendedName>
        <fullName evidence="4">Encoded protein</fullName>
    </recommendedName>
</protein>
<comment type="caution">
    <text evidence="2">The sequence shown here is derived from an EMBL/GenBank/DDBJ whole genome shotgun (WGS) entry which is preliminary data.</text>
</comment>
<evidence type="ECO:0000313" key="2">
    <source>
        <dbReference type="EMBL" id="KAF5827876.1"/>
    </source>
</evidence>
<feature type="region of interest" description="Disordered" evidence="1">
    <location>
        <begin position="1"/>
        <end position="108"/>
    </location>
</feature>
<dbReference type="Proteomes" id="UP000815325">
    <property type="component" value="Unassembled WGS sequence"/>
</dbReference>
<organism evidence="2 3">
    <name type="scientific">Dunaliella salina</name>
    <name type="common">Green alga</name>
    <name type="synonym">Protococcus salinus</name>
    <dbReference type="NCBI Taxonomy" id="3046"/>
    <lineage>
        <taxon>Eukaryota</taxon>
        <taxon>Viridiplantae</taxon>
        <taxon>Chlorophyta</taxon>
        <taxon>core chlorophytes</taxon>
        <taxon>Chlorophyceae</taxon>
        <taxon>CS clade</taxon>
        <taxon>Chlamydomonadales</taxon>
        <taxon>Dunaliellaceae</taxon>
        <taxon>Dunaliella</taxon>
    </lineage>
</organism>
<proteinExistence type="predicted"/>
<keyword evidence="3" id="KW-1185">Reference proteome</keyword>
<evidence type="ECO:0000256" key="1">
    <source>
        <dbReference type="SAM" id="MobiDB-lite"/>
    </source>
</evidence>
<feature type="compositionally biased region" description="Low complexity" evidence="1">
    <location>
        <begin position="28"/>
        <end position="42"/>
    </location>
</feature>
<accession>A0ABQ7FZU6</accession>
<feature type="compositionally biased region" description="Basic and acidic residues" evidence="1">
    <location>
        <begin position="71"/>
        <end position="82"/>
    </location>
</feature>
<evidence type="ECO:0008006" key="4">
    <source>
        <dbReference type="Google" id="ProtNLM"/>
    </source>
</evidence>
<name>A0ABQ7FZU6_DUNSA</name>
<sequence>MFYFFGGGASPSASPMAVQLSGQAPVVPQTSSPPKASPSTAAPSPPLIKPTQAQGAKSRRRRSSKGPDQQQSERAEHAKEIEEVVWIEDDDETAGAPGQEAGPCSAQQQQREVAVVAAGRDGSEPVVVRIHFGMSGAFKVSTSLPGPEPTSTTRLSLTNRGCGGPCRRARSLWAWH</sequence>
<reference evidence="2" key="1">
    <citation type="submission" date="2017-08" db="EMBL/GenBank/DDBJ databases">
        <authorList>
            <person name="Polle J.E."/>
            <person name="Barry K."/>
            <person name="Cushman J."/>
            <person name="Schmutz J."/>
            <person name="Tran D."/>
            <person name="Hathwaick L.T."/>
            <person name="Yim W.C."/>
            <person name="Jenkins J."/>
            <person name="Mckie-Krisberg Z.M."/>
            <person name="Prochnik S."/>
            <person name="Lindquist E."/>
            <person name="Dockter R.B."/>
            <person name="Adam C."/>
            <person name="Molina H."/>
            <person name="Bunkerborg J."/>
            <person name="Jin E."/>
            <person name="Buchheim M."/>
            <person name="Magnuson J."/>
        </authorList>
    </citation>
    <scope>NUCLEOTIDE SEQUENCE</scope>
    <source>
        <strain evidence="2">CCAP 19/18</strain>
    </source>
</reference>